<dbReference type="Proteomes" id="UP000035680">
    <property type="component" value="Unassembled WGS sequence"/>
</dbReference>
<evidence type="ECO:0000313" key="2">
    <source>
        <dbReference type="WBParaSite" id="SVE_0492200.1"/>
    </source>
</evidence>
<protein>
    <submittedName>
        <fullName evidence="2">C2H2-type domain-containing protein</fullName>
    </submittedName>
</protein>
<organism evidence="1 2">
    <name type="scientific">Strongyloides venezuelensis</name>
    <name type="common">Threadworm</name>
    <dbReference type="NCBI Taxonomy" id="75913"/>
    <lineage>
        <taxon>Eukaryota</taxon>
        <taxon>Metazoa</taxon>
        <taxon>Ecdysozoa</taxon>
        <taxon>Nematoda</taxon>
        <taxon>Chromadorea</taxon>
        <taxon>Rhabditida</taxon>
        <taxon>Tylenchina</taxon>
        <taxon>Panagrolaimomorpha</taxon>
        <taxon>Strongyloidoidea</taxon>
        <taxon>Strongyloididae</taxon>
        <taxon>Strongyloides</taxon>
    </lineage>
</organism>
<keyword evidence="1" id="KW-1185">Reference proteome</keyword>
<sequence>MLEVDNIKYNCLFCGKLVDCSILKLHIESHLIYPLYRCGECDFECYEDIEFLDHISETCHLPSQMDNPYVKLFVDRLQKITHYANMEKTNFSNQSFKILRNNRNGIKYKLISITTLISCLFCKEKLKCTDLLSHISLHLNFVKLDEKFRKKIDSNNAYTNLHHNVVVKCISRMVEDDFMFAARYGLEVLLQNDGEIDYFSIPINIPKENDLGVDKI</sequence>
<dbReference type="WBParaSite" id="SVE_0492200.1">
    <property type="protein sequence ID" value="SVE_0492200.1"/>
    <property type="gene ID" value="SVE_0492200"/>
</dbReference>
<reference evidence="1" key="1">
    <citation type="submission" date="2014-07" db="EMBL/GenBank/DDBJ databases">
        <authorList>
            <person name="Martin A.A"/>
            <person name="De Silva N."/>
        </authorList>
    </citation>
    <scope>NUCLEOTIDE SEQUENCE</scope>
</reference>
<evidence type="ECO:0000313" key="1">
    <source>
        <dbReference type="Proteomes" id="UP000035680"/>
    </source>
</evidence>
<reference evidence="2" key="2">
    <citation type="submission" date="2015-08" db="UniProtKB">
        <authorList>
            <consortium name="WormBaseParasite"/>
        </authorList>
    </citation>
    <scope>IDENTIFICATION</scope>
</reference>
<name>A0A0K0F7X5_STRVS</name>
<proteinExistence type="predicted"/>
<dbReference type="AlphaFoldDB" id="A0A0K0F7X5"/>
<accession>A0A0K0F7X5</accession>